<gene>
    <name evidence="6" type="ORF">COK38_26175</name>
</gene>
<name>A0AA44Q5N3_BACCE</name>
<dbReference type="InterPro" id="IPR051786">
    <property type="entry name" value="ASN_synthetase/amidase"/>
</dbReference>
<proteinExistence type="predicted"/>
<dbReference type="Pfam" id="PF13537">
    <property type="entry name" value="GATase_7"/>
    <property type="match status" value="1"/>
</dbReference>
<dbReference type="SUPFAM" id="SSF52402">
    <property type="entry name" value="Adenine nucleotide alpha hydrolases-like"/>
    <property type="match status" value="1"/>
</dbReference>
<dbReference type="GO" id="GO:0006529">
    <property type="term" value="P:asparagine biosynthetic process"/>
    <property type="evidence" value="ECO:0007669"/>
    <property type="project" value="UniProtKB-KW"/>
</dbReference>
<reference evidence="6 7" key="1">
    <citation type="submission" date="2017-09" db="EMBL/GenBank/DDBJ databases">
        <title>Large-scale bioinformatics analysis of Bacillus genomes uncovers conserved roles of natural products in bacterial physiology.</title>
        <authorList>
            <consortium name="Agbiome Team Llc"/>
            <person name="Bleich R.M."/>
            <person name="Grubbs K.J."/>
            <person name="Santa Maria K.C."/>
            <person name="Allen S.E."/>
            <person name="Farag S."/>
            <person name="Shank E.A."/>
            <person name="Bowers A."/>
        </authorList>
    </citation>
    <scope>NUCLEOTIDE SEQUENCE [LARGE SCALE GENOMIC DNA]</scope>
    <source>
        <strain evidence="6 7">AFS067272</strain>
    </source>
</reference>
<evidence type="ECO:0000256" key="1">
    <source>
        <dbReference type="ARBA" id="ARBA00005187"/>
    </source>
</evidence>
<dbReference type="Proteomes" id="UP000226357">
    <property type="component" value="Unassembled WGS sequence"/>
</dbReference>
<evidence type="ECO:0000313" key="6">
    <source>
        <dbReference type="EMBL" id="PFR87565.1"/>
    </source>
</evidence>
<comment type="pathway">
    <text evidence="1">Amino-acid biosynthesis; L-asparagine biosynthesis; L-asparagine from L-aspartate (L-Gln route): step 1/1.</text>
</comment>
<evidence type="ECO:0000256" key="4">
    <source>
        <dbReference type="ARBA" id="ARBA00048741"/>
    </source>
</evidence>
<dbReference type="InterPro" id="IPR017932">
    <property type="entry name" value="GATase_2_dom"/>
</dbReference>
<dbReference type="InterPro" id="IPR014729">
    <property type="entry name" value="Rossmann-like_a/b/a_fold"/>
</dbReference>
<feature type="non-terminal residue" evidence="6">
    <location>
        <position position="533"/>
    </location>
</feature>
<dbReference type="Gene3D" id="3.60.20.10">
    <property type="entry name" value="Glutamine Phosphoribosylpyrophosphate, subunit 1, domain 1"/>
    <property type="match status" value="1"/>
</dbReference>
<keyword evidence="3" id="KW-0028">Amino-acid biosynthesis</keyword>
<evidence type="ECO:0000256" key="2">
    <source>
        <dbReference type="ARBA" id="ARBA00012737"/>
    </source>
</evidence>
<dbReference type="RefSeq" id="WP_098618124.1">
    <property type="nucleotide sequence ID" value="NZ_NVBO01000361.1"/>
</dbReference>
<dbReference type="Gene3D" id="3.40.50.620">
    <property type="entry name" value="HUPs"/>
    <property type="match status" value="1"/>
</dbReference>
<evidence type="ECO:0000313" key="7">
    <source>
        <dbReference type="Proteomes" id="UP000226357"/>
    </source>
</evidence>
<sequence>MMPGFFGFISNKEDTLSKNFDIYDVIDKNENLIEEEVKVQTSGLYGKFFRNAVKKFNLDKTFYQDQDDLFILDGVILNKHDLYKSYNINEDNISCLLKKMSVVDSETFFQEFRGTFAGIVLNKEKNKLTLYTNHIGDKDVFYYICKESHTLYFSTEFETLIKMIYKHTNKKFKINNNAAYSLMVHSHVLCNETLFEEIYRLTPGHFIQYSENEVEKRCYYSLNSKSINISEEEALIRLDTLFRDAVKKSFEKDLEYGYKHLVALSGGLDSRMTAWVGYDMGYTNMLNYTFSQTDYLDETVPKKITDKLKTEWMFKALDNGTYLYKYFNESVKLSGARSQACTIAHTFSMISNINLDKYGLIHTGQLGDVIIGTFYDQGKKQKFKPGSGAYSTRLLDRIEYTVDRAFHLEDQEIFKFYNRGFTGVNTGLKPMFQYTETLSPFLDIDFMDFCLSLPLEYRRGHKIYIKWINKFYPEAADFVYEKVKGKINRKTITVKGIPVPWTSIPAAAIKLVKNKLGLKLSSKNHMHPMDYWY</sequence>
<organism evidence="6 7">
    <name type="scientific">Bacillus cereus</name>
    <dbReference type="NCBI Taxonomy" id="1396"/>
    <lineage>
        <taxon>Bacteria</taxon>
        <taxon>Bacillati</taxon>
        <taxon>Bacillota</taxon>
        <taxon>Bacilli</taxon>
        <taxon>Bacillales</taxon>
        <taxon>Bacillaceae</taxon>
        <taxon>Bacillus</taxon>
        <taxon>Bacillus cereus group</taxon>
    </lineage>
</organism>
<comment type="catalytic activity">
    <reaction evidence="4">
        <text>L-aspartate + L-glutamine + ATP + H2O = L-asparagine + L-glutamate + AMP + diphosphate + H(+)</text>
        <dbReference type="Rhea" id="RHEA:12228"/>
        <dbReference type="ChEBI" id="CHEBI:15377"/>
        <dbReference type="ChEBI" id="CHEBI:15378"/>
        <dbReference type="ChEBI" id="CHEBI:29985"/>
        <dbReference type="ChEBI" id="CHEBI:29991"/>
        <dbReference type="ChEBI" id="CHEBI:30616"/>
        <dbReference type="ChEBI" id="CHEBI:33019"/>
        <dbReference type="ChEBI" id="CHEBI:58048"/>
        <dbReference type="ChEBI" id="CHEBI:58359"/>
        <dbReference type="ChEBI" id="CHEBI:456215"/>
        <dbReference type="EC" id="6.3.5.4"/>
    </reaction>
</comment>
<dbReference type="EC" id="6.3.5.4" evidence="2"/>
<accession>A0AA44Q5N3</accession>
<evidence type="ECO:0000256" key="3">
    <source>
        <dbReference type="ARBA" id="ARBA00022888"/>
    </source>
</evidence>
<dbReference type="PANTHER" id="PTHR43284">
    <property type="entry name" value="ASPARAGINE SYNTHETASE (GLUTAMINE-HYDROLYZING)"/>
    <property type="match status" value="1"/>
</dbReference>
<evidence type="ECO:0000259" key="5">
    <source>
        <dbReference type="Pfam" id="PF13537"/>
    </source>
</evidence>
<dbReference type="GO" id="GO:0004066">
    <property type="term" value="F:asparagine synthase (glutamine-hydrolyzing) activity"/>
    <property type="evidence" value="ECO:0007669"/>
    <property type="project" value="UniProtKB-EC"/>
</dbReference>
<dbReference type="SUPFAM" id="SSF56235">
    <property type="entry name" value="N-terminal nucleophile aminohydrolases (Ntn hydrolases)"/>
    <property type="match status" value="1"/>
</dbReference>
<feature type="domain" description="Glutamine amidotransferase type-2" evidence="5">
    <location>
        <begin position="68"/>
        <end position="160"/>
    </location>
</feature>
<protein>
    <recommendedName>
        <fullName evidence="2">asparagine synthase (glutamine-hydrolyzing)</fullName>
        <ecNumber evidence="2">6.3.5.4</ecNumber>
    </recommendedName>
</protein>
<dbReference type="EMBL" id="NVBO01000361">
    <property type="protein sequence ID" value="PFR87565.1"/>
    <property type="molecule type" value="Genomic_DNA"/>
</dbReference>
<keyword evidence="3" id="KW-0061">Asparagine biosynthesis</keyword>
<dbReference type="AlphaFoldDB" id="A0AA44Q5N3"/>
<dbReference type="InterPro" id="IPR029055">
    <property type="entry name" value="Ntn_hydrolases_N"/>
</dbReference>
<comment type="caution">
    <text evidence="6">The sequence shown here is derived from an EMBL/GenBank/DDBJ whole genome shotgun (WGS) entry which is preliminary data.</text>
</comment>
<dbReference type="PANTHER" id="PTHR43284:SF1">
    <property type="entry name" value="ASPARAGINE SYNTHETASE"/>
    <property type="match status" value="1"/>
</dbReference>